<sequence>MFFNKDRHIEDQDLVACFNDLGRLEPARSGGLLLDELDNILVVNGVRDAHALRRVLGAGAPHQRVLESARQGPVDGVAHVLDCDALRRQRV</sequence>
<dbReference type="AlphaFoldDB" id="A0A8S4R863"/>
<dbReference type="EMBL" id="CAKXAJ010024860">
    <property type="protein sequence ID" value="CAH2231985.1"/>
    <property type="molecule type" value="Genomic_DNA"/>
</dbReference>
<gene>
    <name evidence="1" type="primary">jg4046</name>
    <name evidence="1" type="ORF">PAEG_LOCUS10337</name>
</gene>
<protein>
    <submittedName>
        <fullName evidence="1">Jg4046 protein</fullName>
    </submittedName>
</protein>
<keyword evidence="2" id="KW-1185">Reference proteome</keyword>
<accession>A0A8S4R863</accession>
<reference evidence="1" key="1">
    <citation type="submission" date="2022-03" db="EMBL/GenBank/DDBJ databases">
        <authorList>
            <person name="Lindestad O."/>
        </authorList>
    </citation>
    <scope>NUCLEOTIDE SEQUENCE</scope>
</reference>
<organism evidence="1 2">
    <name type="scientific">Pararge aegeria aegeria</name>
    <dbReference type="NCBI Taxonomy" id="348720"/>
    <lineage>
        <taxon>Eukaryota</taxon>
        <taxon>Metazoa</taxon>
        <taxon>Ecdysozoa</taxon>
        <taxon>Arthropoda</taxon>
        <taxon>Hexapoda</taxon>
        <taxon>Insecta</taxon>
        <taxon>Pterygota</taxon>
        <taxon>Neoptera</taxon>
        <taxon>Endopterygota</taxon>
        <taxon>Lepidoptera</taxon>
        <taxon>Glossata</taxon>
        <taxon>Ditrysia</taxon>
        <taxon>Papilionoidea</taxon>
        <taxon>Nymphalidae</taxon>
        <taxon>Satyrinae</taxon>
        <taxon>Satyrini</taxon>
        <taxon>Parargina</taxon>
        <taxon>Pararge</taxon>
    </lineage>
</organism>
<evidence type="ECO:0000313" key="1">
    <source>
        <dbReference type="EMBL" id="CAH2231985.1"/>
    </source>
</evidence>
<name>A0A8S4R863_9NEOP</name>
<proteinExistence type="predicted"/>
<dbReference type="Proteomes" id="UP000838756">
    <property type="component" value="Unassembled WGS sequence"/>
</dbReference>
<evidence type="ECO:0000313" key="2">
    <source>
        <dbReference type="Proteomes" id="UP000838756"/>
    </source>
</evidence>
<comment type="caution">
    <text evidence="1">The sequence shown here is derived from an EMBL/GenBank/DDBJ whole genome shotgun (WGS) entry which is preliminary data.</text>
</comment>